<proteinExistence type="predicted"/>
<keyword evidence="2" id="KW-1185">Reference proteome</keyword>
<evidence type="ECO:0000313" key="2">
    <source>
        <dbReference type="Proteomes" id="UP000326380"/>
    </source>
</evidence>
<accession>A0A7L4ZWW7</accession>
<name>A0A7L4ZWW7_9BACT</name>
<dbReference type="Proteomes" id="UP000326380">
    <property type="component" value="Unassembled WGS sequence"/>
</dbReference>
<gene>
    <name evidence="1" type="ORF">F0P96_11690</name>
</gene>
<sequence length="447" mass="50349">MKHVLPSTTKAFAAALALISFSAHAQHAKIARPWAGHIAHTARAEASRHVATTVIVPGRSVNHSWDGTRWYGGSTTTYTYNPQGKPTQMVFADSATNALYGKYIMNYDGQGLLSEFIYQDWAGSAFRNNTRELYAYDSHGRETLYTDQQWLNNAWVTQESYRTTNTYNTAGTLISQVFESLNIGTNTWQPEERQLYTVDANNRWTEVVGQEWTNGAYVNEFRTRNITWYNWATLLPSYYEDQEWIPSSNTWGFDTRTTLSYQPNGSYASVLQELTAPNTWVNEDRHTYTYDNYGNEILHQGEGWANNAWFIDHGNSATLAYTATNQVRRSLQQNYNSQSRRYEKSSVTTYSNFVTLGARPAALLAEASLYPNPARNATTLVVAGLREQGPVPAEVLNTVGQVVATLALRPQQGTIRQELNLAGLTNGLYTVRLHTADGTLVRRVVKQ</sequence>
<comment type="caution">
    <text evidence="1">The sequence shown here is derived from an EMBL/GenBank/DDBJ whole genome shotgun (WGS) entry which is preliminary data.</text>
</comment>
<dbReference type="RefSeq" id="WP_151079086.1">
    <property type="nucleotide sequence ID" value="NZ_CP047647.1"/>
</dbReference>
<dbReference type="Gene3D" id="2.40.128.720">
    <property type="match status" value="1"/>
</dbReference>
<dbReference type="AlphaFoldDB" id="A0A7L4ZWW7"/>
<dbReference type="InterPro" id="IPR026444">
    <property type="entry name" value="Secre_tail"/>
</dbReference>
<dbReference type="EMBL" id="VTWU01000004">
    <property type="protein sequence ID" value="KAA9332144.1"/>
    <property type="molecule type" value="Genomic_DNA"/>
</dbReference>
<dbReference type="Pfam" id="PF18962">
    <property type="entry name" value="Por_Secre_tail"/>
    <property type="match status" value="1"/>
</dbReference>
<protein>
    <submittedName>
        <fullName evidence="1">T9SS type A sorting domain-containing protein</fullName>
    </submittedName>
</protein>
<reference evidence="1 2" key="1">
    <citation type="submission" date="2019-09" db="EMBL/GenBank/DDBJ databases">
        <title>Genome sequence of Hymenobacter sp. M3.</title>
        <authorList>
            <person name="Srinivasan S."/>
        </authorList>
    </citation>
    <scope>NUCLEOTIDE SEQUENCE [LARGE SCALE GENOMIC DNA]</scope>
    <source>
        <strain evidence="1 2">M3</strain>
    </source>
</reference>
<dbReference type="NCBIfam" id="TIGR04183">
    <property type="entry name" value="Por_Secre_tail"/>
    <property type="match status" value="1"/>
</dbReference>
<evidence type="ECO:0000313" key="1">
    <source>
        <dbReference type="EMBL" id="KAA9332144.1"/>
    </source>
</evidence>
<organism evidence="1 2">
    <name type="scientific">Hymenobacter busanensis</name>
    <dbReference type="NCBI Taxonomy" id="2607656"/>
    <lineage>
        <taxon>Bacteria</taxon>
        <taxon>Pseudomonadati</taxon>
        <taxon>Bacteroidota</taxon>
        <taxon>Cytophagia</taxon>
        <taxon>Cytophagales</taxon>
        <taxon>Hymenobacteraceae</taxon>
        <taxon>Hymenobacter</taxon>
    </lineage>
</organism>